<evidence type="ECO:0000256" key="1">
    <source>
        <dbReference type="ARBA" id="ARBA00004831"/>
    </source>
</evidence>
<dbReference type="PRINTS" id="PR00093">
    <property type="entry name" value="URICASE"/>
</dbReference>
<sequence length="184" mass="21265">MTNSSSAYLKKQAYGKTKVRVTKVIRHTKDWHDVVELTCQVLLDGKFETSYTEADNSSIVPTDTVKNTIYVLAKKSNHVQTIECFGYEIGQHFINRYSHIDDVHIKIIQHRWTRVNIDGQLHPHSFFRDGEDTRRVELLVSRGGNVTIESRLKDLLVLKSTGSNFTNFHRCEYTTLQDAHDLQD</sequence>
<protein>
    <recommendedName>
        <fullName evidence="3">factor independent urate hydroxylase</fullName>
        <ecNumber evidence="3">1.7.3.3</ecNumber>
    </recommendedName>
    <alternativeName>
        <fullName evidence="6">Urate oxidase</fullName>
    </alternativeName>
</protein>
<dbReference type="Gene3D" id="3.10.270.10">
    <property type="entry name" value="Urate Oxidase"/>
    <property type="match status" value="1"/>
</dbReference>
<organism evidence="7 8">
    <name type="scientific">Basidiobolus ranarum</name>
    <dbReference type="NCBI Taxonomy" id="34480"/>
    <lineage>
        <taxon>Eukaryota</taxon>
        <taxon>Fungi</taxon>
        <taxon>Fungi incertae sedis</taxon>
        <taxon>Zoopagomycota</taxon>
        <taxon>Entomophthoromycotina</taxon>
        <taxon>Basidiobolomycetes</taxon>
        <taxon>Basidiobolales</taxon>
        <taxon>Basidiobolaceae</taxon>
        <taxon>Basidiobolus</taxon>
    </lineage>
</organism>
<gene>
    <name evidence="7" type="ORF">K7432_018145</name>
</gene>
<dbReference type="SUPFAM" id="SSF55620">
    <property type="entry name" value="Tetrahydrobiopterin biosynthesis enzymes-like"/>
    <property type="match status" value="2"/>
</dbReference>
<dbReference type="EC" id="1.7.3.3" evidence="3"/>
<comment type="pathway">
    <text evidence="1">Purine metabolism; urate degradation; (S)-allantoin from urate: step 1/3.</text>
</comment>
<dbReference type="PANTHER" id="PTHR42874">
    <property type="entry name" value="URICASE"/>
    <property type="match status" value="1"/>
</dbReference>
<evidence type="ECO:0000256" key="2">
    <source>
        <dbReference type="ARBA" id="ARBA00009760"/>
    </source>
</evidence>
<evidence type="ECO:0000256" key="3">
    <source>
        <dbReference type="ARBA" id="ARBA00012598"/>
    </source>
</evidence>
<evidence type="ECO:0000313" key="7">
    <source>
        <dbReference type="EMBL" id="KAK9747306.1"/>
    </source>
</evidence>
<name>A0ABR2WCI5_9FUNG</name>
<reference evidence="7 8" key="1">
    <citation type="submission" date="2023-04" db="EMBL/GenBank/DDBJ databases">
        <title>Genome of Basidiobolus ranarum AG-B5.</title>
        <authorList>
            <person name="Stajich J.E."/>
            <person name="Carter-House D."/>
            <person name="Gryganskyi A."/>
        </authorList>
    </citation>
    <scope>NUCLEOTIDE SEQUENCE [LARGE SCALE GENOMIC DNA]</scope>
    <source>
        <strain evidence="7 8">AG-B5</strain>
    </source>
</reference>
<dbReference type="EMBL" id="JASJQH010005142">
    <property type="protein sequence ID" value="KAK9747306.1"/>
    <property type="molecule type" value="Genomic_DNA"/>
</dbReference>
<dbReference type="Pfam" id="PF01014">
    <property type="entry name" value="Uricase"/>
    <property type="match status" value="2"/>
</dbReference>
<accession>A0ABR2WCI5</accession>
<evidence type="ECO:0000256" key="5">
    <source>
        <dbReference type="ARBA" id="ARBA00023002"/>
    </source>
</evidence>
<dbReference type="InterPro" id="IPR002042">
    <property type="entry name" value="Uricase"/>
</dbReference>
<dbReference type="Proteomes" id="UP001479436">
    <property type="component" value="Unassembled WGS sequence"/>
</dbReference>
<evidence type="ECO:0000256" key="4">
    <source>
        <dbReference type="ARBA" id="ARBA00022631"/>
    </source>
</evidence>
<evidence type="ECO:0000313" key="8">
    <source>
        <dbReference type="Proteomes" id="UP001479436"/>
    </source>
</evidence>
<keyword evidence="8" id="KW-1185">Reference proteome</keyword>
<evidence type="ECO:0000256" key="6">
    <source>
        <dbReference type="ARBA" id="ARBA00031317"/>
    </source>
</evidence>
<keyword evidence="5" id="KW-0560">Oxidoreductase</keyword>
<comment type="similarity">
    <text evidence="2">Belongs to the uricase family.</text>
</comment>
<dbReference type="PANTHER" id="PTHR42874:SF1">
    <property type="entry name" value="URICASE"/>
    <property type="match status" value="1"/>
</dbReference>
<dbReference type="NCBIfam" id="TIGR03383">
    <property type="entry name" value="urate_oxi"/>
    <property type="match status" value="1"/>
</dbReference>
<keyword evidence="4" id="KW-0659">Purine metabolism</keyword>
<proteinExistence type="inferred from homology"/>
<comment type="caution">
    <text evidence="7">The sequence shown here is derived from an EMBL/GenBank/DDBJ whole genome shotgun (WGS) entry which is preliminary data.</text>
</comment>